<name>A0ABT5LUI4_9GAMM</name>
<dbReference type="InterPro" id="IPR036291">
    <property type="entry name" value="NAD(P)-bd_dom_sf"/>
</dbReference>
<dbReference type="InterPro" id="IPR002347">
    <property type="entry name" value="SDR_fam"/>
</dbReference>
<dbReference type="EMBL" id="JAQRFN010000013">
    <property type="protein sequence ID" value="MDC9597518.1"/>
    <property type="molecule type" value="Genomic_DNA"/>
</dbReference>
<protein>
    <submittedName>
        <fullName evidence="1">SDR family NAD(P)-dependent oxidoreductase</fullName>
    </submittedName>
</protein>
<comment type="caution">
    <text evidence="1">The sequence shown here is derived from an EMBL/GenBank/DDBJ whole genome shotgun (WGS) entry which is preliminary data.</text>
</comment>
<accession>A0ABT5LUI4</accession>
<proteinExistence type="predicted"/>
<reference evidence="1 2" key="1">
    <citation type="submission" date="2023-02" db="EMBL/GenBank/DDBJ databases">
        <title>Entomopathogenic bacteria.</title>
        <authorList>
            <person name="Machado R.A."/>
        </authorList>
    </citation>
    <scope>NUCLEOTIDE SEQUENCE [LARGE SCALE GENOMIC DNA]</scope>
    <source>
        <strain evidence="1 2">XENO-2</strain>
    </source>
</reference>
<dbReference type="Pfam" id="PF00106">
    <property type="entry name" value="adh_short"/>
    <property type="match status" value="1"/>
</dbReference>
<dbReference type="SUPFAM" id="SSF51735">
    <property type="entry name" value="NAD(P)-binding Rossmann-fold domains"/>
    <property type="match status" value="1"/>
</dbReference>
<evidence type="ECO:0000313" key="1">
    <source>
        <dbReference type="EMBL" id="MDC9597518.1"/>
    </source>
</evidence>
<dbReference type="Gene3D" id="3.40.50.720">
    <property type="entry name" value="NAD(P)-binding Rossmann-like Domain"/>
    <property type="match status" value="1"/>
</dbReference>
<sequence length="111" mass="12306">MPETTFSKGPNSIRGSLILKLSSDIKREGCELINKKFPDIDILINNAGIFSPKPIFEISDDEWLNYFNINVLVVGDSPKVRAAAVKLPVSMILINTLKSSRLRSTIDDTLS</sequence>
<keyword evidence="2" id="KW-1185">Reference proteome</keyword>
<organism evidence="1 2">
    <name type="scientific">Xenorhabdus anantnagensis</name>
    <dbReference type="NCBI Taxonomy" id="3025875"/>
    <lineage>
        <taxon>Bacteria</taxon>
        <taxon>Pseudomonadati</taxon>
        <taxon>Pseudomonadota</taxon>
        <taxon>Gammaproteobacteria</taxon>
        <taxon>Enterobacterales</taxon>
        <taxon>Morganellaceae</taxon>
        <taxon>Xenorhabdus</taxon>
    </lineage>
</organism>
<gene>
    <name evidence="1" type="ORF">PSI14_11805</name>
</gene>
<evidence type="ECO:0000313" key="2">
    <source>
        <dbReference type="Proteomes" id="UP001220225"/>
    </source>
</evidence>
<dbReference type="Proteomes" id="UP001220225">
    <property type="component" value="Unassembled WGS sequence"/>
</dbReference>